<evidence type="ECO:0000259" key="2">
    <source>
        <dbReference type="Pfam" id="PF00248"/>
    </source>
</evidence>
<dbReference type="InterPro" id="IPR050791">
    <property type="entry name" value="Aldo-Keto_reductase"/>
</dbReference>
<comment type="caution">
    <text evidence="3">The sequence shown here is derived from an EMBL/GenBank/DDBJ whole genome shotgun (WGS) entry which is preliminary data.</text>
</comment>
<dbReference type="SUPFAM" id="SSF51430">
    <property type="entry name" value="NAD(P)-linked oxidoreductase"/>
    <property type="match status" value="1"/>
</dbReference>
<name>A0AAW1PK01_9CHLO</name>
<feature type="domain" description="NADP-dependent oxidoreductase" evidence="2">
    <location>
        <begin position="21"/>
        <end position="313"/>
    </location>
</feature>
<evidence type="ECO:0000313" key="3">
    <source>
        <dbReference type="EMBL" id="KAK9808347.1"/>
    </source>
</evidence>
<dbReference type="Pfam" id="PF00248">
    <property type="entry name" value="Aldo_ket_red"/>
    <property type="match status" value="1"/>
</dbReference>
<dbReference type="InterPro" id="IPR023210">
    <property type="entry name" value="NADP_OxRdtase_dom"/>
</dbReference>
<sequence>MAASVGQRKLGSQGLVISEQGFGCMGLTADGFYPRQEGFDDQNSIDVIRKALELGINNIHTAAFYGPGTNEILVGKAIKGFPREKVIIKSLWGPDLSTGQFKFDISREAAHRTIDAELQRLGVDYLDLWVYRNIGKGEGWEEAITAMSEIVKQGKVKYIGVSEMPADMIRKAHAIHPLSCVEMEWNLFTRDSERDLLPTCRELGIGILAYSPMGRGILTGNFKLDELPEKDARRHNPRFAGENLDKNTALVQKCKAIADRKGCTVGQLALAWVAHQGDDVIPIPGTKRIKYLEENVGALQVKLTPADLKELEETVSLDQVSGLRDGGGHGIVYNIK</sequence>
<evidence type="ECO:0000313" key="4">
    <source>
        <dbReference type="Proteomes" id="UP001465755"/>
    </source>
</evidence>
<dbReference type="Proteomes" id="UP001465755">
    <property type="component" value="Unassembled WGS sequence"/>
</dbReference>
<protein>
    <recommendedName>
        <fullName evidence="2">NADP-dependent oxidoreductase domain-containing protein</fullName>
    </recommendedName>
</protein>
<evidence type="ECO:0000256" key="1">
    <source>
        <dbReference type="ARBA" id="ARBA00023002"/>
    </source>
</evidence>
<dbReference type="PANTHER" id="PTHR43625">
    <property type="entry name" value="AFLATOXIN B1 ALDEHYDE REDUCTASE"/>
    <property type="match status" value="1"/>
</dbReference>
<dbReference type="PANTHER" id="PTHR43625:SF40">
    <property type="entry name" value="ALDO-KETO REDUCTASE YAKC [NADP(+)]"/>
    <property type="match status" value="1"/>
</dbReference>
<dbReference type="GO" id="GO:0005737">
    <property type="term" value="C:cytoplasm"/>
    <property type="evidence" value="ECO:0007669"/>
    <property type="project" value="TreeGrafter"/>
</dbReference>
<dbReference type="EMBL" id="JALJOQ010000024">
    <property type="protein sequence ID" value="KAK9808347.1"/>
    <property type="molecule type" value="Genomic_DNA"/>
</dbReference>
<organism evidence="3 4">
    <name type="scientific">Symbiochloris irregularis</name>
    <dbReference type="NCBI Taxonomy" id="706552"/>
    <lineage>
        <taxon>Eukaryota</taxon>
        <taxon>Viridiplantae</taxon>
        <taxon>Chlorophyta</taxon>
        <taxon>core chlorophytes</taxon>
        <taxon>Trebouxiophyceae</taxon>
        <taxon>Trebouxiales</taxon>
        <taxon>Trebouxiaceae</taxon>
        <taxon>Symbiochloris</taxon>
    </lineage>
</organism>
<dbReference type="AlphaFoldDB" id="A0AAW1PK01"/>
<keyword evidence="4" id="KW-1185">Reference proteome</keyword>
<proteinExistence type="predicted"/>
<reference evidence="3 4" key="1">
    <citation type="journal article" date="2024" name="Nat. Commun.">
        <title>Phylogenomics reveals the evolutionary origins of lichenization in chlorophyte algae.</title>
        <authorList>
            <person name="Puginier C."/>
            <person name="Libourel C."/>
            <person name="Otte J."/>
            <person name="Skaloud P."/>
            <person name="Haon M."/>
            <person name="Grisel S."/>
            <person name="Petersen M."/>
            <person name="Berrin J.G."/>
            <person name="Delaux P.M."/>
            <person name="Dal Grande F."/>
            <person name="Keller J."/>
        </authorList>
    </citation>
    <scope>NUCLEOTIDE SEQUENCE [LARGE SCALE GENOMIC DNA]</scope>
    <source>
        <strain evidence="3 4">SAG 2036</strain>
    </source>
</reference>
<dbReference type="InterPro" id="IPR036812">
    <property type="entry name" value="NAD(P)_OxRdtase_dom_sf"/>
</dbReference>
<dbReference type="Gene3D" id="3.20.20.100">
    <property type="entry name" value="NADP-dependent oxidoreductase domain"/>
    <property type="match status" value="1"/>
</dbReference>
<keyword evidence="1" id="KW-0560">Oxidoreductase</keyword>
<dbReference type="GO" id="GO:0016491">
    <property type="term" value="F:oxidoreductase activity"/>
    <property type="evidence" value="ECO:0007669"/>
    <property type="project" value="UniProtKB-KW"/>
</dbReference>
<accession>A0AAW1PK01</accession>
<gene>
    <name evidence="3" type="ORF">WJX73_004851</name>
</gene>